<sequence length="181" mass="19410">QSHHRCQKFDNASQCVNGCCNSTQFSPSSNSCNPSQHNVYNTNHNTNQNTNGMARENSINEITYPFNDPSASACADGRCPSGENNDDFSMSSASSLARRQDDTETGCWSSSALQCELASGMCCACMAWHVLWHGASDPGASGYAQLQYPLGLSSNSSNRLSSRSSLTVTSSSPISSNRSRN</sequence>
<proteinExistence type="predicted"/>
<reference evidence="3" key="1">
    <citation type="submission" date="2022-10" db="EMBL/GenBank/DDBJ databases">
        <title>Genome assembly of Pristionchus species.</title>
        <authorList>
            <person name="Yoshida K."/>
            <person name="Sommer R.J."/>
        </authorList>
    </citation>
    <scope>NUCLEOTIDE SEQUENCE [LARGE SCALE GENOMIC DNA]</scope>
    <source>
        <strain evidence="3">RS5460</strain>
    </source>
</reference>
<accession>A0AAN5CRG5</accession>
<gene>
    <name evidence="2" type="ORF">PMAYCL1PPCAC_19240</name>
</gene>
<dbReference type="Proteomes" id="UP001328107">
    <property type="component" value="Unassembled WGS sequence"/>
</dbReference>
<feature type="region of interest" description="Disordered" evidence="1">
    <location>
        <begin position="158"/>
        <end position="181"/>
    </location>
</feature>
<evidence type="ECO:0000256" key="1">
    <source>
        <dbReference type="SAM" id="MobiDB-lite"/>
    </source>
</evidence>
<feature type="non-terminal residue" evidence="2">
    <location>
        <position position="1"/>
    </location>
</feature>
<dbReference type="EMBL" id="BTRK01000004">
    <property type="protein sequence ID" value="GMR49045.1"/>
    <property type="molecule type" value="Genomic_DNA"/>
</dbReference>
<organism evidence="2 3">
    <name type="scientific">Pristionchus mayeri</name>
    <dbReference type="NCBI Taxonomy" id="1317129"/>
    <lineage>
        <taxon>Eukaryota</taxon>
        <taxon>Metazoa</taxon>
        <taxon>Ecdysozoa</taxon>
        <taxon>Nematoda</taxon>
        <taxon>Chromadorea</taxon>
        <taxon>Rhabditida</taxon>
        <taxon>Rhabditina</taxon>
        <taxon>Diplogasteromorpha</taxon>
        <taxon>Diplogasteroidea</taxon>
        <taxon>Neodiplogasteridae</taxon>
        <taxon>Pristionchus</taxon>
    </lineage>
</organism>
<keyword evidence="3" id="KW-1185">Reference proteome</keyword>
<dbReference type="AlphaFoldDB" id="A0AAN5CRG5"/>
<feature type="non-terminal residue" evidence="2">
    <location>
        <position position="181"/>
    </location>
</feature>
<evidence type="ECO:0000313" key="3">
    <source>
        <dbReference type="Proteomes" id="UP001328107"/>
    </source>
</evidence>
<comment type="caution">
    <text evidence="2">The sequence shown here is derived from an EMBL/GenBank/DDBJ whole genome shotgun (WGS) entry which is preliminary data.</text>
</comment>
<evidence type="ECO:0000313" key="2">
    <source>
        <dbReference type="EMBL" id="GMR49045.1"/>
    </source>
</evidence>
<name>A0AAN5CRG5_9BILA</name>
<protein>
    <submittedName>
        <fullName evidence="2">Uncharacterized protein</fullName>
    </submittedName>
</protein>